<dbReference type="Proteomes" id="UP000780801">
    <property type="component" value="Unassembled WGS sequence"/>
</dbReference>
<dbReference type="EMBL" id="JAABOA010001687">
    <property type="protein sequence ID" value="KAF9581068.1"/>
    <property type="molecule type" value="Genomic_DNA"/>
</dbReference>
<protein>
    <submittedName>
        <fullName evidence="1">Uncharacterized protein</fullName>
    </submittedName>
</protein>
<comment type="caution">
    <text evidence="1">The sequence shown here is derived from an EMBL/GenBank/DDBJ whole genome shotgun (WGS) entry which is preliminary data.</text>
</comment>
<evidence type="ECO:0000313" key="1">
    <source>
        <dbReference type="EMBL" id="KAF9581068.1"/>
    </source>
</evidence>
<organism evidence="1 2">
    <name type="scientific">Lunasporangiospora selenospora</name>
    <dbReference type="NCBI Taxonomy" id="979761"/>
    <lineage>
        <taxon>Eukaryota</taxon>
        <taxon>Fungi</taxon>
        <taxon>Fungi incertae sedis</taxon>
        <taxon>Mucoromycota</taxon>
        <taxon>Mortierellomycotina</taxon>
        <taxon>Mortierellomycetes</taxon>
        <taxon>Mortierellales</taxon>
        <taxon>Mortierellaceae</taxon>
        <taxon>Lunasporangiospora</taxon>
    </lineage>
</organism>
<sequence>MEIVKVADQHHGERLAILWRPAEECPFKPRLPQSVPVLFDFLDCEQEDIQG</sequence>
<proteinExistence type="predicted"/>
<dbReference type="AlphaFoldDB" id="A0A9P6FT45"/>
<reference evidence="1" key="1">
    <citation type="journal article" date="2020" name="Fungal Divers.">
        <title>Resolving the Mortierellaceae phylogeny through synthesis of multi-gene phylogenetics and phylogenomics.</title>
        <authorList>
            <person name="Vandepol N."/>
            <person name="Liber J."/>
            <person name="Desiro A."/>
            <person name="Na H."/>
            <person name="Kennedy M."/>
            <person name="Barry K."/>
            <person name="Grigoriev I.V."/>
            <person name="Miller A.N."/>
            <person name="O'Donnell K."/>
            <person name="Stajich J.E."/>
            <person name="Bonito G."/>
        </authorList>
    </citation>
    <scope>NUCLEOTIDE SEQUENCE</scope>
    <source>
        <strain evidence="1">KOD1015</strain>
    </source>
</reference>
<evidence type="ECO:0000313" key="2">
    <source>
        <dbReference type="Proteomes" id="UP000780801"/>
    </source>
</evidence>
<feature type="non-terminal residue" evidence="1">
    <location>
        <position position="51"/>
    </location>
</feature>
<gene>
    <name evidence="1" type="ORF">BGW38_002048</name>
</gene>
<name>A0A9P6FT45_9FUNG</name>
<keyword evidence="2" id="KW-1185">Reference proteome</keyword>
<accession>A0A9P6FT45</accession>